<comment type="caution">
    <text evidence="2">The sequence shown here is derived from an EMBL/GenBank/DDBJ whole genome shotgun (WGS) entry which is preliminary data.</text>
</comment>
<keyword evidence="2" id="KW-0378">Hydrolase</keyword>
<keyword evidence="2" id="KW-0540">Nuclease</keyword>
<dbReference type="Proteomes" id="UP000568486">
    <property type="component" value="Unassembled WGS sequence"/>
</dbReference>
<evidence type="ECO:0000313" key="2">
    <source>
        <dbReference type="EMBL" id="NKC28989.1"/>
    </source>
</evidence>
<dbReference type="GO" id="GO:0004519">
    <property type="term" value="F:endonuclease activity"/>
    <property type="evidence" value="ECO:0007669"/>
    <property type="project" value="UniProtKB-KW"/>
</dbReference>
<dbReference type="Pfam" id="PF01844">
    <property type="entry name" value="HNH"/>
    <property type="match status" value="1"/>
</dbReference>
<keyword evidence="2" id="KW-0255">Endonuclease</keyword>
<name>A0ABX1DVQ8_9HYPH</name>
<gene>
    <name evidence="2" type="ORF">HED52_19595</name>
</gene>
<dbReference type="EMBL" id="JAAVLR010000002">
    <property type="protein sequence ID" value="NKC28989.1"/>
    <property type="molecule type" value="Genomic_DNA"/>
</dbReference>
<dbReference type="InterPro" id="IPR058712">
    <property type="entry name" value="SRA_ScoMcrA"/>
</dbReference>
<dbReference type="Pfam" id="PF26348">
    <property type="entry name" value="SRA_ScoMcrA"/>
    <property type="match status" value="1"/>
</dbReference>
<reference evidence="2 3" key="1">
    <citation type="submission" date="2020-03" db="EMBL/GenBank/DDBJ databases">
        <title>Whole genome sequencing of clinical and environmental type strains of Ochrobactrum.</title>
        <authorList>
            <person name="Dharne M."/>
        </authorList>
    </citation>
    <scope>NUCLEOTIDE SEQUENCE [LARGE SCALE GENOMIC DNA]</scope>
    <source>
        <strain evidence="2 3">DSM 22292</strain>
    </source>
</reference>
<dbReference type="Gene3D" id="1.10.30.50">
    <property type="match status" value="1"/>
</dbReference>
<sequence length="282" mass="31408">MLNPGFIRGVSMTWGFVVGRHYNRRNDIHGQFAGQQQGGIVTPSSHNVVIIITGKAGSHYGYEDQHLPDGRFDYYGEGQVGDMEMVRGNKAIRDHAMLGKDLLLFESLGKGKDLIFLGSFICESWRWGQSPDRNNDMRKAIIFELRNLENIVEAIDDEQPIPAVDLAAMRDLARQAAGSREGKASTRTIYERSRHVRDYVLARANGHCEGCGCQAPFLRINGQPYLEPHHIRRVSDGGPDDPSYVIALCPTCHRKVHHGQGGATYNDTLLKKMPSIEPPANS</sequence>
<organism evidence="2 3">
    <name type="scientific">Brucella ciceri</name>
    <dbReference type="NCBI Taxonomy" id="391287"/>
    <lineage>
        <taxon>Bacteria</taxon>
        <taxon>Pseudomonadati</taxon>
        <taxon>Pseudomonadota</taxon>
        <taxon>Alphaproteobacteria</taxon>
        <taxon>Hyphomicrobiales</taxon>
        <taxon>Brucellaceae</taxon>
        <taxon>Brucella/Ochrobactrum group</taxon>
        <taxon>Brucella</taxon>
    </lineage>
</organism>
<feature type="domain" description="HNH nuclease" evidence="1">
    <location>
        <begin position="195"/>
        <end position="254"/>
    </location>
</feature>
<protein>
    <submittedName>
        <fullName evidence="2">HNH endonuclease</fullName>
    </submittedName>
</protein>
<evidence type="ECO:0000313" key="3">
    <source>
        <dbReference type="Proteomes" id="UP000568486"/>
    </source>
</evidence>
<proteinExistence type="predicted"/>
<dbReference type="InterPro" id="IPR002711">
    <property type="entry name" value="HNH"/>
</dbReference>
<keyword evidence="3" id="KW-1185">Reference proteome</keyword>
<evidence type="ECO:0000259" key="1">
    <source>
        <dbReference type="SMART" id="SM00507"/>
    </source>
</evidence>
<accession>A0ABX1DVQ8</accession>
<dbReference type="InterPro" id="IPR003615">
    <property type="entry name" value="HNH_nuc"/>
</dbReference>
<dbReference type="CDD" id="cd00085">
    <property type="entry name" value="HNHc"/>
    <property type="match status" value="1"/>
</dbReference>
<dbReference type="SMART" id="SM00507">
    <property type="entry name" value="HNHc"/>
    <property type="match status" value="1"/>
</dbReference>